<organism evidence="1 2">
    <name type="scientific">Sulfobacillus thermosulfidooxidans (strain DSM 9293 / VKM B-1269 / AT-1)</name>
    <dbReference type="NCBI Taxonomy" id="929705"/>
    <lineage>
        <taxon>Bacteria</taxon>
        <taxon>Bacillati</taxon>
        <taxon>Bacillota</taxon>
        <taxon>Clostridia</taxon>
        <taxon>Eubacteriales</taxon>
        <taxon>Clostridiales Family XVII. Incertae Sedis</taxon>
        <taxon>Sulfobacillus</taxon>
    </lineage>
</organism>
<accession>A0A1W1WKP9</accession>
<dbReference type="RefSeq" id="WP_020373529.1">
    <property type="nucleotide sequence ID" value="NZ_FWWY01000001.1"/>
</dbReference>
<gene>
    <name evidence="1" type="ORF">SAMN00768000_3096</name>
</gene>
<evidence type="ECO:0000313" key="2">
    <source>
        <dbReference type="Proteomes" id="UP000192660"/>
    </source>
</evidence>
<sequence>MKTSSLVSFRRLNYLEQVRLIQKAWSSDGADGIEGLGLLLGISPHNLAAMAGLTANYARAVNRRLVREKRRRRQPIPKGFRSELRKLAHREARGW</sequence>
<dbReference type="EMBL" id="FWWY01000001">
    <property type="protein sequence ID" value="SMC06908.1"/>
    <property type="molecule type" value="Genomic_DNA"/>
</dbReference>
<dbReference type="Proteomes" id="UP000192660">
    <property type="component" value="Unassembled WGS sequence"/>
</dbReference>
<keyword evidence="2" id="KW-1185">Reference proteome</keyword>
<protein>
    <submittedName>
        <fullName evidence="1">Uncharacterized protein</fullName>
    </submittedName>
</protein>
<evidence type="ECO:0000313" key="1">
    <source>
        <dbReference type="EMBL" id="SMC06908.1"/>
    </source>
</evidence>
<dbReference type="AlphaFoldDB" id="A0A1W1WKP9"/>
<name>A0A1W1WKP9_SULTA</name>
<proteinExistence type="predicted"/>
<reference evidence="2" key="1">
    <citation type="submission" date="2017-04" db="EMBL/GenBank/DDBJ databases">
        <authorList>
            <person name="Varghese N."/>
            <person name="Submissions S."/>
        </authorList>
    </citation>
    <scope>NUCLEOTIDE SEQUENCE [LARGE SCALE GENOMIC DNA]</scope>
    <source>
        <strain evidence="2">DSM 9293</strain>
    </source>
</reference>